<reference evidence="2 3" key="1">
    <citation type="submission" date="2022-01" db="EMBL/GenBank/DDBJ databases">
        <title>Paraglaciecola sp. G1-23.</title>
        <authorList>
            <person name="Jin M.S."/>
            <person name="Han D.M."/>
            <person name="Kim H.M."/>
            <person name="Jeon C.O."/>
        </authorList>
    </citation>
    <scope>NUCLEOTIDE SEQUENCE [LARGE SCALE GENOMIC DNA]</scope>
    <source>
        <strain evidence="2 3">G1-23</strain>
    </source>
</reference>
<evidence type="ECO:0000313" key="2">
    <source>
        <dbReference type="EMBL" id="MCF2948802.1"/>
    </source>
</evidence>
<evidence type="ECO:0000256" key="1">
    <source>
        <dbReference type="SAM" id="SignalP"/>
    </source>
</evidence>
<feature type="chain" id="PRO_5046819656" evidence="1">
    <location>
        <begin position="27"/>
        <end position="405"/>
    </location>
</feature>
<dbReference type="Proteomes" id="UP001521137">
    <property type="component" value="Unassembled WGS sequence"/>
</dbReference>
<keyword evidence="1" id="KW-0732">Signal</keyword>
<dbReference type="SUPFAM" id="SSF56954">
    <property type="entry name" value="Outer membrane efflux proteins (OEP)"/>
    <property type="match status" value="1"/>
</dbReference>
<dbReference type="RefSeq" id="WP_235312830.1">
    <property type="nucleotide sequence ID" value="NZ_JAKGAS010000006.1"/>
</dbReference>
<evidence type="ECO:0000313" key="3">
    <source>
        <dbReference type="Proteomes" id="UP001521137"/>
    </source>
</evidence>
<protein>
    <submittedName>
        <fullName evidence="2">TolC family protein</fullName>
    </submittedName>
</protein>
<comment type="caution">
    <text evidence="2">The sequence shown here is derived from an EMBL/GenBank/DDBJ whole genome shotgun (WGS) entry which is preliminary data.</text>
</comment>
<keyword evidence="3" id="KW-1185">Reference proteome</keyword>
<sequence length="405" mass="46092">MYLYFKNTGVCLSMCLAISFSINAYGKEKSTSWLENQINKDPEIIEARELLKASQFQAKSLTKAIYNPEFEASYEKEGDFKNFSVGLSQTIDLWDKQSSNKNIGEIVFYMNQQQLLDLLESKKAEALIALVNWQAAKDAAKLLIEKEEQLRTLVSIVDEKQKVGLLDPIDAELVYLNLAQAFSEISEYQIALKHAEVQVQELLPDWTPDIAKGPKFEFKTTNYSFNTEWVKQHPKVKLAKAYWHEQQAKAQLSTIEAKANPTIGISAGESGNESTVGLTFSMPLNIRNNYSDTIKFAYSKSIAAEAKFQSVFRKQSFKAKANYESLLVSKKYYEQWLILTHGRLNNSEKLLNKRWEAGDINTSDYLFALNQRAEGLHTGIQLEKQFKVAEISFISSMGQLSKFEI</sequence>
<dbReference type="Gene3D" id="1.20.1600.10">
    <property type="entry name" value="Outer membrane efflux proteins (OEP)"/>
    <property type="match status" value="1"/>
</dbReference>
<organism evidence="2 3">
    <name type="scientific">Paraglaciecola algarum</name>
    <dbReference type="NCBI Taxonomy" id="3050085"/>
    <lineage>
        <taxon>Bacteria</taxon>
        <taxon>Pseudomonadati</taxon>
        <taxon>Pseudomonadota</taxon>
        <taxon>Gammaproteobacteria</taxon>
        <taxon>Alteromonadales</taxon>
        <taxon>Alteromonadaceae</taxon>
        <taxon>Paraglaciecola</taxon>
    </lineage>
</organism>
<name>A0ABS9D9X5_9ALTE</name>
<feature type="signal peptide" evidence="1">
    <location>
        <begin position="1"/>
        <end position="26"/>
    </location>
</feature>
<gene>
    <name evidence="2" type="ORF">L0668_11840</name>
</gene>
<dbReference type="EMBL" id="JAKGAS010000006">
    <property type="protein sequence ID" value="MCF2948802.1"/>
    <property type="molecule type" value="Genomic_DNA"/>
</dbReference>
<proteinExistence type="predicted"/>
<accession>A0ABS9D9X5</accession>